<proteinExistence type="predicted"/>
<keyword evidence="2" id="KW-1185">Reference proteome</keyword>
<evidence type="ECO:0008006" key="3">
    <source>
        <dbReference type="Google" id="ProtNLM"/>
    </source>
</evidence>
<name>A0ABR1JIS5_9AGAR</name>
<organism evidence="1 2">
    <name type="scientific">Marasmiellus scandens</name>
    <dbReference type="NCBI Taxonomy" id="2682957"/>
    <lineage>
        <taxon>Eukaryota</taxon>
        <taxon>Fungi</taxon>
        <taxon>Dikarya</taxon>
        <taxon>Basidiomycota</taxon>
        <taxon>Agaricomycotina</taxon>
        <taxon>Agaricomycetes</taxon>
        <taxon>Agaricomycetidae</taxon>
        <taxon>Agaricales</taxon>
        <taxon>Marasmiineae</taxon>
        <taxon>Omphalotaceae</taxon>
        <taxon>Marasmiellus</taxon>
    </lineage>
</organism>
<gene>
    <name evidence="1" type="ORF">VKT23_007917</name>
</gene>
<dbReference type="EMBL" id="JBANRG010000011">
    <property type="protein sequence ID" value="KAK7462316.1"/>
    <property type="molecule type" value="Genomic_DNA"/>
</dbReference>
<reference evidence="1 2" key="1">
    <citation type="submission" date="2024-01" db="EMBL/GenBank/DDBJ databases">
        <title>A draft genome for the cacao thread blight pathogen Marasmiellus scandens.</title>
        <authorList>
            <person name="Baruah I.K."/>
            <person name="Leung J."/>
            <person name="Bukari Y."/>
            <person name="Amoako-Attah I."/>
            <person name="Meinhardt L.W."/>
            <person name="Bailey B.A."/>
            <person name="Cohen S.P."/>
        </authorList>
    </citation>
    <scope>NUCLEOTIDE SEQUENCE [LARGE SCALE GENOMIC DNA]</scope>
    <source>
        <strain evidence="1 2">GH-19</strain>
    </source>
</reference>
<sequence>MFSIPQGVEEAEGNSDAKPIKLEGVLAADFERFLRVLYPKEFQKRPDSSDTEWESVLELATRWNVGVVRQLSIDTLTERKMDAYRRILLGRKYHIHDWLKSGYVDLVKQPEGLTTKDAEKIGYFAAFHVSRLREEILNKRRRNMKTPQVGSVNTRHSFYCVDCQSYSMQASTLCWNCAQKGDSANNSDDLELSVCEIEQAVDKEFQVELNNVRRENDMSKAATS</sequence>
<protein>
    <recommendedName>
        <fullName evidence="3">BTB domain-containing protein</fullName>
    </recommendedName>
</protein>
<comment type="caution">
    <text evidence="1">The sequence shown here is derived from an EMBL/GenBank/DDBJ whole genome shotgun (WGS) entry which is preliminary data.</text>
</comment>
<accession>A0ABR1JIS5</accession>
<evidence type="ECO:0000313" key="2">
    <source>
        <dbReference type="Proteomes" id="UP001498398"/>
    </source>
</evidence>
<dbReference type="Proteomes" id="UP001498398">
    <property type="component" value="Unassembled WGS sequence"/>
</dbReference>
<evidence type="ECO:0000313" key="1">
    <source>
        <dbReference type="EMBL" id="KAK7462316.1"/>
    </source>
</evidence>